<evidence type="ECO:0000256" key="19">
    <source>
        <dbReference type="PIRNR" id="PIRNR017184"/>
    </source>
</evidence>
<dbReference type="NCBIfam" id="TIGR00197">
    <property type="entry name" value="yjeF_nterm"/>
    <property type="match status" value="1"/>
</dbReference>
<dbReference type="PANTHER" id="PTHR12592:SF0">
    <property type="entry name" value="ATP-DEPENDENT (S)-NAD(P)H-HYDRATE DEHYDRATASE"/>
    <property type="match status" value="1"/>
</dbReference>
<dbReference type="NCBIfam" id="TIGR00196">
    <property type="entry name" value="yjeF_cterm"/>
    <property type="match status" value="1"/>
</dbReference>
<evidence type="ECO:0000256" key="5">
    <source>
        <dbReference type="ARBA" id="ARBA00022723"/>
    </source>
</evidence>
<dbReference type="InterPro" id="IPR017953">
    <property type="entry name" value="Carbohydrate_kinase_pred_CS"/>
</dbReference>
<evidence type="ECO:0000256" key="1">
    <source>
        <dbReference type="ARBA" id="ARBA00000013"/>
    </source>
</evidence>
<comment type="function">
    <text evidence="18">Catalyzes the epimerization of the S- and R-forms of NAD(P)HX, a damaged form of NAD(P)H that is a result of enzymatic or heat-dependent hydration. This is a prerequisite for the S-specific NAD(P)H-hydrate dehydratase to allow the repair of both epimers of NAD(P)HX.</text>
</comment>
<evidence type="ECO:0000259" key="21">
    <source>
        <dbReference type="PROSITE" id="PS51385"/>
    </source>
</evidence>
<comment type="catalytic activity">
    <reaction evidence="16 17 19">
        <text>(6S)-NADPHX + ADP = AMP + phosphate + NADPH + H(+)</text>
        <dbReference type="Rhea" id="RHEA:32235"/>
        <dbReference type="ChEBI" id="CHEBI:15378"/>
        <dbReference type="ChEBI" id="CHEBI:43474"/>
        <dbReference type="ChEBI" id="CHEBI:57783"/>
        <dbReference type="ChEBI" id="CHEBI:64076"/>
        <dbReference type="ChEBI" id="CHEBI:456215"/>
        <dbReference type="ChEBI" id="CHEBI:456216"/>
        <dbReference type="EC" id="4.2.1.136"/>
    </reaction>
</comment>
<keyword evidence="9 18" id="KW-0630">Potassium</keyword>
<feature type="binding site" evidence="17">
    <location>
        <position position="421"/>
    </location>
    <ligand>
        <name>(6S)-NADPHX</name>
        <dbReference type="ChEBI" id="CHEBI:64076"/>
    </ligand>
</feature>
<feature type="binding site" evidence="17">
    <location>
        <position position="420"/>
    </location>
    <ligand>
        <name>AMP</name>
        <dbReference type="ChEBI" id="CHEBI:456215"/>
    </ligand>
</feature>
<dbReference type="EMBL" id="BMIQ01000001">
    <property type="protein sequence ID" value="GGD88760.1"/>
    <property type="molecule type" value="Genomic_DNA"/>
</dbReference>
<feature type="binding site" evidence="17">
    <location>
        <begin position="391"/>
        <end position="395"/>
    </location>
    <ligand>
        <name>AMP</name>
        <dbReference type="ChEBI" id="CHEBI:456215"/>
    </ligand>
</feature>
<evidence type="ECO:0000256" key="15">
    <source>
        <dbReference type="ARBA" id="ARBA00048238"/>
    </source>
</evidence>
<comment type="similarity">
    <text evidence="17">Belongs to the NnrD/CARKD family.</text>
</comment>
<feature type="binding site" evidence="17">
    <location>
        <position position="355"/>
    </location>
    <ligand>
        <name>(6S)-NADPHX</name>
        <dbReference type="ChEBI" id="CHEBI:64076"/>
    </ligand>
</feature>
<feature type="binding site" evidence="18">
    <location>
        <begin position="107"/>
        <end position="113"/>
    </location>
    <ligand>
        <name>(6S)-NADPHX</name>
        <dbReference type="ChEBI" id="CHEBI:64076"/>
    </ligand>
</feature>
<evidence type="ECO:0000256" key="16">
    <source>
        <dbReference type="ARBA" id="ARBA00049209"/>
    </source>
</evidence>
<comment type="function">
    <text evidence="14 19">Bifunctional enzyme that catalyzes the epimerization of the S- and R-forms of NAD(P)HX and the dehydration of the S-form of NAD(P)HX at the expense of ADP, which is converted to AMP. This allows the repair of both epimers of NAD(P)HX, a damaged form of NAD(P)H that is a result of enzymatic or heat-dependent hydration.</text>
</comment>
<feature type="binding site" evidence="18">
    <location>
        <position position="43"/>
    </location>
    <ligand>
        <name>K(+)</name>
        <dbReference type="ChEBI" id="CHEBI:29103"/>
    </ligand>
</feature>
<keyword evidence="6 17" id="KW-0547">Nucleotide-binding</keyword>
<dbReference type="CDD" id="cd01171">
    <property type="entry name" value="YXKO-related"/>
    <property type="match status" value="1"/>
</dbReference>
<evidence type="ECO:0000313" key="23">
    <source>
        <dbReference type="Proteomes" id="UP000644699"/>
    </source>
</evidence>
<dbReference type="GO" id="GO:0046872">
    <property type="term" value="F:metal ion binding"/>
    <property type="evidence" value="ECO:0007669"/>
    <property type="project" value="UniProtKB-UniRule"/>
</dbReference>
<dbReference type="HAMAP" id="MF_01965">
    <property type="entry name" value="NADHX_dehydratase"/>
    <property type="match status" value="1"/>
</dbReference>
<proteinExistence type="inferred from homology"/>
<dbReference type="GO" id="GO:0005524">
    <property type="term" value="F:ATP binding"/>
    <property type="evidence" value="ECO:0007669"/>
    <property type="project" value="UniProtKB-UniRule"/>
</dbReference>
<dbReference type="EC" id="5.1.99.6" evidence="19"/>
<organism evidence="22 23">
    <name type="scientific">Aureimonas endophytica</name>
    <dbReference type="NCBI Taxonomy" id="2027858"/>
    <lineage>
        <taxon>Bacteria</taxon>
        <taxon>Pseudomonadati</taxon>
        <taxon>Pseudomonadota</taxon>
        <taxon>Alphaproteobacteria</taxon>
        <taxon>Hyphomicrobiales</taxon>
        <taxon>Aurantimonadaceae</taxon>
        <taxon>Aureimonas</taxon>
    </lineage>
</organism>
<evidence type="ECO:0000256" key="17">
    <source>
        <dbReference type="HAMAP-Rule" id="MF_01965"/>
    </source>
</evidence>
<dbReference type="Gene3D" id="3.40.1190.20">
    <property type="match status" value="1"/>
</dbReference>
<dbReference type="GO" id="GO:0110051">
    <property type="term" value="P:metabolite repair"/>
    <property type="evidence" value="ECO:0007669"/>
    <property type="project" value="TreeGrafter"/>
</dbReference>
<keyword evidence="12 17" id="KW-0456">Lyase</keyword>
<name>A0A916ZCX6_9HYPH</name>
<dbReference type="EC" id="4.2.1.136" evidence="19"/>
<evidence type="ECO:0000256" key="7">
    <source>
        <dbReference type="ARBA" id="ARBA00022840"/>
    </source>
</evidence>
<comment type="caution">
    <text evidence="22">The sequence shown here is derived from an EMBL/GenBank/DDBJ whole genome shotgun (WGS) entry which is preliminary data.</text>
</comment>
<accession>A0A916ZCX6</accession>
<keyword evidence="7 17" id="KW-0067">ATP-binding</keyword>
<evidence type="ECO:0000256" key="18">
    <source>
        <dbReference type="HAMAP-Rule" id="MF_01966"/>
    </source>
</evidence>
<reference evidence="22" key="2">
    <citation type="submission" date="2020-09" db="EMBL/GenBank/DDBJ databases">
        <authorList>
            <person name="Sun Q."/>
            <person name="Zhou Y."/>
        </authorList>
    </citation>
    <scope>NUCLEOTIDE SEQUENCE</scope>
    <source>
        <strain evidence="22">CGMCC 1.15367</strain>
    </source>
</reference>
<feature type="binding site" evidence="18">
    <location>
        <begin position="42"/>
        <end position="46"/>
    </location>
    <ligand>
        <name>(6S)-NADPHX</name>
        <dbReference type="ChEBI" id="CHEBI:64076"/>
    </ligand>
</feature>
<keyword evidence="5 18" id="KW-0479">Metal-binding</keyword>
<feature type="binding site" evidence="18">
    <location>
        <position position="139"/>
    </location>
    <ligand>
        <name>K(+)</name>
        <dbReference type="ChEBI" id="CHEBI:29103"/>
    </ligand>
</feature>
<feature type="binding site" evidence="17">
    <location>
        <position position="301"/>
    </location>
    <ligand>
        <name>(6S)-NADPHX</name>
        <dbReference type="ChEBI" id="CHEBI:64076"/>
    </ligand>
</feature>
<dbReference type="PROSITE" id="PS51383">
    <property type="entry name" value="YJEF_C_3"/>
    <property type="match status" value="1"/>
</dbReference>
<keyword evidence="11 18" id="KW-0413">Isomerase</keyword>
<comment type="function">
    <text evidence="17">Catalyzes the dehydration of the S-form of NAD(P)HX at the expense of ADP, which is converted to AMP. Together with NAD(P)HX epimerase, which catalyzes the epimerization of the S- and R-forms, the enzyme allows the repair of both epimers of NAD(P)HX, a damaged form of NAD(P)H that is a result of enzymatic or heat-dependent hydration.</text>
</comment>
<comment type="similarity">
    <text evidence="4 19">In the C-terminal section; belongs to the NnrD/CARKD family.</text>
</comment>
<dbReference type="Pfam" id="PF03853">
    <property type="entry name" value="YjeF_N"/>
    <property type="match status" value="1"/>
</dbReference>
<dbReference type="PROSITE" id="PS51385">
    <property type="entry name" value="YJEF_N"/>
    <property type="match status" value="1"/>
</dbReference>
<comment type="catalytic activity">
    <reaction evidence="2 18 19">
        <text>(6R)-NADPHX = (6S)-NADPHX</text>
        <dbReference type="Rhea" id="RHEA:32227"/>
        <dbReference type="ChEBI" id="CHEBI:64076"/>
        <dbReference type="ChEBI" id="CHEBI:64077"/>
        <dbReference type="EC" id="5.1.99.6"/>
    </reaction>
</comment>
<keyword evidence="13" id="KW-0511">Multifunctional enzyme</keyword>
<comment type="catalytic activity">
    <reaction evidence="15 17 19">
        <text>(6S)-NADHX + ADP = AMP + phosphate + NADH + H(+)</text>
        <dbReference type="Rhea" id="RHEA:32223"/>
        <dbReference type="ChEBI" id="CHEBI:15378"/>
        <dbReference type="ChEBI" id="CHEBI:43474"/>
        <dbReference type="ChEBI" id="CHEBI:57945"/>
        <dbReference type="ChEBI" id="CHEBI:64074"/>
        <dbReference type="ChEBI" id="CHEBI:456215"/>
        <dbReference type="ChEBI" id="CHEBI:456216"/>
        <dbReference type="EC" id="4.2.1.136"/>
    </reaction>
</comment>
<evidence type="ECO:0000256" key="12">
    <source>
        <dbReference type="ARBA" id="ARBA00023239"/>
    </source>
</evidence>
<feature type="domain" description="YjeF N-terminal" evidence="21">
    <location>
        <begin position="1"/>
        <end position="193"/>
    </location>
</feature>
<dbReference type="PIRSF" id="PIRSF017184">
    <property type="entry name" value="Nnr"/>
    <property type="match status" value="1"/>
</dbReference>
<dbReference type="SUPFAM" id="SSF53613">
    <property type="entry name" value="Ribokinase-like"/>
    <property type="match status" value="1"/>
</dbReference>
<dbReference type="SUPFAM" id="SSF64153">
    <property type="entry name" value="YjeF N-terminal domain-like"/>
    <property type="match status" value="1"/>
</dbReference>
<dbReference type="PROSITE" id="PS01050">
    <property type="entry name" value="YJEF_C_2"/>
    <property type="match status" value="1"/>
</dbReference>
<dbReference type="Proteomes" id="UP000644699">
    <property type="component" value="Unassembled WGS sequence"/>
</dbReference>
<dbReference type="InterPro" id="IPR030677">
    <property type="entry name" value="Nnr"/>
</dbReference>
<evidence type="ECO:0000256" key="10">
    <source>
        <dbReference type="ARBA" id="ARBA00023027"/>
    </source>
</evidence>
<feature type="binding site" evidence="17">
    <location>
        <position position="238"/>
    </location>
    <ligand>
        <name>(6S)-NADPHX</name>
        <dbReference type="ChEBI" id="CHEBI:64076"/>
    </ligand>
</feature>
<feature type="binding site" evidence="18">
    <location>
        <position position="136"/>
    </location>
    <ligand>
        <name>(6S)-NADPHX</name>
        <dbReference type="ChEBI" id="CHEBI:64076"/>
    </ligand>
</feature>
<dbReference type="InterPro" id="IPR029056">
    <property type="entry name" value="Ribokinase-like"/>
</dbReference>
<comment type="similarity">
    <text evidence="18">Belongs to the NnrE/AIBP family.</text>
</comment>
<evidence type="ECO:0000313" key="22">
    <source>
        <dbReference type="EMBL" id="GGD88760.1"/>
    </source>
</evidence>
<gene>
    <name evidence="17" type="primary">nnrD</name>
    <name evidence="18" type="synonym">nnrE</name>
    <name evidence="22" type="ORF">GCM10011390_04390</name>
</gene>
<dbReference type="Gene3D" id="3.40.50.10260">
    <property type="entry name" value="YjeF N-terminal domain"/>
    <property type="match status" value="1"/>
</dbReference>
<dbReference type="GO" id="GO:0052856">
    <property type="term" value="F:NAD(P)HX epimerase activity"/>
    <property type="evidence" value="ECO:0007669"/>
    <property type="project" value="UniProtKB-UniRule"/>
</dbReference>
<evidence type="ECO:0000256" key="6">
    <source>
        <dbReference type="ARBA" id="ARBA00022741"/>
    </source>
</evidence>
<dbReference type="AlphaFoldDB" id="A0A916ZCX6"/>
<comment type="cofactor">
    <cofactor evidence="17">
        <name>Mg(2+)</name>
        <dbReference type="ChEBI" id="CHEBI:18420"/>
    </cofactor>
</comment>
<keyword evidence="23" id="KW-1185">Reference proteome</keyword>
<evidence type="ECO:0000256" key="3">
    <source>
        <dbReference type="ARBA" id="ARBA00006001"/>
    </source>
</evidence>
<comment type="subunit">
    <text evidence="17">Homotetramer.</text>
</comment>
<comment type="catalytic activity">
    <reaction evidence="1 18 19">
        <text>(6R)-NADHX = (6S)-NADHX</text>
        <dbReference type="Rhea" id="RHEA:32215"/>
        <dbReference type="ChEBI" id="CHEBI:64074"/>
        <dbReference type="ChEBI" id="CHEBI:64075"/>
        <dbReference type="EC" id="5.1.99.6"/>
    </reaction>
</comment>
<comment type="similarity">
    <text evidence="3 19">In the N-terminal section; belongs to the NnrE/AIBP family.</text>
</comment>
<protein>
    <recommendedName>
        <fullName evidence="19">Bifunctional NAD(P)H-hydrate repair enzyme</fullName>
    </recommendedName>
    <alternativeName>
        <fullName evidence="19">Nicotinamide nucleotide repair protein</fullName>
    </alternativeName>
    <domain>
        <recommendedName>
            <fullName evidence="19">ADP-dependent (S)-NAD(P)H-hydrate dehydratase</fullName>
            <ecNumber evidence="19">4.2.1.136</ecNumber>
        </recommendedName>
        <alternativeName>
            <fullName evidence="19">ADP-dependent NAD(P)HX dehydratase</fullName>
        </alternativeName>
    </domain>
    <domain>
        <recommendedName>
            <fullName evidence="19">NAD(P)H-hydrate epimerase</fullName>
            <ecNumber evidence="19">5.1.99.6</ecNumber>
        </recommendedName>
    </domain>
</protein>
<evidence type="ECO:0000256" key="9">
    <source>
        <dbReference type="ARBA" id="ARBA00022958"/>
    </source>
</evidence>
<keyword evidence="10 17" id="KW-0520">NAD</keyword>
<feature type="domain" description="YjeF C-terminal" evidence="20">
    <location>
        <begin position="203"/>
        <end position="475"/>
    </location>
</feature>
<evidence type="ECO:0000256" key="14">
    <source>
        <dbReference type="ARBA" id="ARBA00025153"/>
    </source>
</evidence>
<evidence type="ECO:0000256" key="4">
    <source>
        <dbReference type="ARBA" id="ARBA00009524"/>
    </source>
</evidence>
<dbReference type="InterPro" id="IPR000631">
    <property type="entry name" value="CARKD"/>
</dbReference>
<evidence type="ECO:0000256" key="13">
    <source>
        <dbReference type="ARBA" id="ARBA00023268"/>
    </source>
</evidence>
<feature type="binding site" evidence="18">
    <location>
        <position position="103"/>
    </location>
    <ligand>
        <name>K(+)</name>
        <dbReference type="ChEBI" id="CHEBI:29103"/>
    </ligand>
</feature>
<dbReference type="Pfam" id="PF01256">
    <property type="entry name" value="Carb_kinase"/>
    <property type="match status" value="1"/>
</dbReference>
<dbReference type="HAMAP" id="MF_01966">
    <property type="entry name" value="NADHX_epimerase"/>
    <property type="match status" value="1"/>
</dbReference>
<dbReference type="PANTHER" id="PTHR12592">
    <property type="entry name" value="ATP-DEPENDENT (S)-NAD(P)H-HYDRATE DEHYDRATASE FAMILY MEMBER"/>
    <property type="match status" value="1"/>
</dbReference>
<dbReference type="GO" id="GO:0052855">
    <property type="term" value="F:ADP-dependent NAD(P)H-hydrate dehydratase activity"/>
    <property type="evidence" value="ECO:0007669"/>
    <property type="project" value="UniProtKB-UniRule"/>
</dbReference>
<comment type="cofactor">
    <cofactor evidence="18 19">
        <name>K(+)</name>
        <dbReference type="ChEBI" id="CHEBI:29103"/>
    </cofactor>
    <text evidence="18 19">Binds 1 potassium ion per subunit.</text>
</comment>
<dbReference type="InterPro" id="IPR036652">
    <property type="entry name" value="YjeF_N_dom_sf"/>
</dbReference>
<comment type="caution">
    <text evidence="18">Lacks conserved residue(s) required for the propagation of feature annotation.</text>
</comment>
<evidence type="ECO:0000256" key="8">
    <source>
        <dbReference type="ARBA" id="ARBA00022857"/>
    </source>
</evidence>
<sequence length="477" mass="48720">MSIAAGVAGRILMERAGLAVFEALRRRFPEARRVAVLAGPGNNGGDAFVVARLLAEAGLALRCHLLGPAADLRGDAAHAARGYHGPVEPLAAFAPDEADLVLDGLFGAGLSRPAAGEAADAIERANASGVPIVAIDLPSGISGLTGAAPGAAIRASLTVTFFRRKPGHLLEPGRSHCGETVLAPIGIAPSVLDEIAPRTFANEPPLWRDKLPSPDRIGHKYDRGHAVVFSGGVTQTGAGRMAATAALRIGAGLVTVFSPPSALLANAAHLTAIMLQRCEDEAELAERLEDTRLNAFAIGPGFGIGEKAARFVAALLAADRSVVIDADAISSFRDAPQALFEAIGRSGGAGVLTPHGGEFARLFPDLAEGSGSKLDRAREAAARSGAVVVLKGADTVIAAPNGRAAINATGTPYLATAGSGDVLSGMILGWLSQKVPPFEAACAAVWMHGMAARLHGPGLIAEDLPAMLPQVLASLDF</sequence>
<evidence type="ECO:0000259" key="20">
    <source>
        <dbReference type="PROSITE" id="PS51383"/>
    </source>
</evidence>
<dbReference type="InterPro" id="IPR004443">
    <property type="entry name" value="YjeF_N_dom"/>
</dbReference>
<evidence type="ECO:0000256" key="11">
    <source>
        <dbReference type="ARBA" id="ARBA00023235"/>
    </source>
</evidence>
<reference evidence="22" key="1">
    <citation type="journal article" date="2014" name="Int. J. Syst. Evol. Microbiol.">
        <title>Complete genome sequence of Corynebacterium casei LMG S-19264T (=DSM 44701T), isolated from a smear-ripened cheese.</title>
        <authorList>
            <consortium name="US DOE Joint Genome Institute (JGI-PGF)"/>
            <person name="Walter F."/>
            <person name="Albersmeier A."/>
            <person name="Kalinowski J."/>
            <person name="Ruckert C."/>
        </authorList>
    </citation>
    <scope>NUCLEOTIDE SEQUENCE</scope>
    <source>
        <strain evidence="22">CGMCC 1.15367</strain>
    </source>
</reference>
<dbReference type="GO" id="GO:0046496">
    <property type="term" value="P:nicotinamide nucleotide metabolic process"/>
    <property type="evidence" value="ECO:0007669"/>
    <property type="project" value="UniProtKB-UniRule"/>
</dbReference>
<keyword evidence="8 17" id="KW-0521">NADP</keyword>
<evidence type="ECO:0000256" key="2">
    <source>
        <dbReference type="ARBA" id="ARBA00000909"/>
    </source>
</evidence>